<keyword evidence="2" id="KW-1185">Reference proteome</keyword>
<gene>
    <name evidence="1" type="ORF">AVEN_102901_1</name>
</gene>
<organism evidence="1 2">
    <name type="scientific">Araneus ventricosus</name>
    <name type="common">Orbweaver spider</name>
    <name type="synonym">Epeira ventricosa</name>
    <dbReference type="NCBI Taxonomy" id="182803"/>
    <lineage>
        <taxon>Eukaryota</taxon>
        <taxon>Metazoa</taxon>
        <taxon>Ecdysozoa</taxon>
        <taxon>Arthropoda</taxon>
        <taxon>Chelicerata</taxon>
        <taxon>Arachnida</taxon>
        <taxon>Araneae</taxon>
        <taxon>Araneomorphae</taxon>
        <taxon>Entelegynae</taxon>
        <taxon>Araneoidea</taxon>
        <taxon>Araneidae</taxon>
        <taxon>Araneus</taxon>
    </lineage>
</organism>
<evidence type="ECO:0000313" key="2">
    <source>
        <dbReference type="Proteomes" id="UP000499080"/>
    </source>
</evidence>
<reference evidence="1 2" key="1">
    <citation type="journal article" date="2019" name="Sci. Rep.">
        <title>Orb-weaving spider Araneus ventricosus genome elucidates the spidroin gene catalogue.</title>
        <authorList>
            <person name="Kono N."/>
            <person name="Nakamura H."/>
            <person name="Ohtoshi R."/>
            <person name="Moran D.A.P."/>
            <person name="Shinohara A."/>
            <person name="Yoshida Y."/>
            <person name="Fujiwara M."/>
            <person name="Mori M."/>
            <person name="Tomita M."/>
            <person name="Arakawa K."/>
        </authorList>
    </citation>
    <scope>NUCLEOTIDE SEQUENCE [LARGE SCALE GENOMIC DNA]</scope>
</reference>
<comment type="caution">
    <text evidence="1">The sequence shown here is derived from an EMBL/GenBank/DDBJ whole genome shotgun (WGS) entry which is preliminary data.</text>
</comment>
<evidence type="ECO:0000313" key="1">
    <source>
        <dbReference type="EMBL" id="GBN23473.1"/>
    </source>
</evidence>
<proteinExistence type="predicted"/>
<dbReference type="AlphaFoldDB" id="A0A4Y2MA92"/>
<protein>
    <submittedName>
        <fullName evidence="1">Uncharacterized protein</fullName>
    </submittedName>
</protein>
<name>A0A4Y2MA92_ARAVE</name>
<sequence length="98" mass="10973">MAAKVQLKVGSEQHRFMATVQYKFHIMCFGFPAERNRTVFTNLEFDAELEFLSRALVNKSVMRCDINQGTLWKVGCMSPSDGVGVSAGDVPKATEQRI</sequence>
<accession>A0A4Y2MA92</accession>
<dbReference type="Proteomes" id="UP000499080">
    <property type="component" value="Unassembled WGS sequence"/>
</dbReference>
<dbReference type="EMBL" id="BGPR01007000">
    <property type="protein sequence ID" value="GBN23473.1"/>
    <property type="molecule type" value="Genomic_DNA"/>
</dbReference>